<dbReference type="EMBL" id="BKCP01004417">
    <property type="protein sequence ID" value="GER31062.1"/>
    <property type="molecule type" value="Genomic_DNA"/>
</dbReference>
<evidence type="ECO:0000313" key="2">
    <source>
        <dbReference type="Proteomes" id="UP000325081"/>
    </source>
</evidence>
<evidence type="ECO:0000313" key="1">
    <source>
        <dbReference type="EMBL" id="GER31062.1"/>
    </source>
</evidence>
<dbReference type="Proteomes" id="UP000325081">
    <property type="component" value="Unassembled WGS sequence"/>
</dbReference>
<proteinExistence type="predicted"/>
<comment type="caution">
    <text evidence="1">The sequence shown here is derived from an EMBL/GenBank/DDBJ whole genome shotgun (WGS) entry which is preliminary data.</text>
</comment>
<organism evidence="1 2">
    <name type="scientific">Striga asiatica</name>
    <name type="common">Asiatic witchweed</name>
    <name type="synonym">Buchnera asiatica</name>
    <dbReference type="NCBI Taxonomy" id="4170"/>
    <lineage>
        <taxon>Eukaryota</taxon>
        <taxon>Viridiplantae</taxon>
        <taxon>Streptophyta</taxon>
        <taxon>Embryophyta</taxon>
        <taxon>Tracheophyta</taxon>
        <taxon>Spermatophyta</taxon>
        <taxon>Magnoliopsida</taxon>
        <taxon>eudicotyledons</taxon>
        <taxon>Gunneridae</taxon>
        <taxon>Pentapetalae</taxon>
        <taxon>asterids</taxon>
        <taxon>lamiids</taxon>
        <taxon>Lamiales</taxon>
        <taxon>Orobanchaceae</taxon>
        <taxon>Buchnereae</taxon>
        <taxon>Striga</taxon>
    </lineage>
</organism>
<name>A0A5A7PED8_STRAF</name>
<reference evidence="2" key="1">
    <citation type="journal article" date="2019" name="Curr. Biol.">
        <title>Genome Sequence of Striga asiatica Provides Insight into the Evolution of Plant Parasitism.</title>
        <authorList>
            <person name="Yoshida S."/>
            <person name="Kim S."/>
            <person name="Wafula E.K."/>
            <person name="Tanskanen J."/>
            <person name="Kim Y.M."/>
            <person name="Honaas L."/>
            <person name="Yang Z."/>
            <person name="Spallek T."/>
            <person name="Conn C.E."/>
            <person name="Ichihashi Y."/>
            <person name="Cheong K."/>
            <person name="Cui S."/>
            <person name="Der J.P."/>
            <person name="Gundlach H."/>
            <person name="Jiao Y."/>
            <person name="Hori C."/>
            <person name="Ishida J.K."/>
            <person name="Kasahara H."/>
            <person name="Kiba T."/>
            <person name="Kim M.S."/>
            <person name="Koo N."/>
            <person name="Laohavisit A."/>
            <person name="Lee Y.H."/>
            <person name="Lumba S."/>
            <person name="McCourt P."/>
            <person name="Mortimer J.C."/>
            <person name="Mutuku J.M."/>
            <person name="Nomura T."/>
            <person name="Sasaki-Sekimoto Y."/>
            <person name="Seto Y."/>
            <person name="Wang Y."/>
            <person name="Wakatake T."/>
            <person name="Sakakibara H."/>
            <person name="Demura T."/>
            <person name="Yamaguchi S."/>
            <person name="Yoneyama K."/>
            <person name="Manabe R.I."/>
            <person name="Nelson D.C."/>
            <person name="Schulman A.H."/>
            <person name="Timko M.P."/>
            <person name="dePamphilis C.W."/>
            <person name="Choi D."/>
            <person name="Shirasu K."/>
        </authorList>
    </citation>
    <scope>NUCLEOTIDE SEQUENCE [LARGE SCALE GENOMIC DNA]</scope>
    <source>
        <strain evidence="2">cv. UVA1</strain>
    </source>
</reference>
<accession>A0A5A7PED8</accession>
<protein>
    <submittedName>
        <fullName evidence="1">Polymerase cofactor VP35</fullName>
    </submittedName>
</protein>
<dbReference type="AlphaFoldDB" id="A0A5A7PED8"/>
<keyword evidence="2" id="KW-1185">Reference proteome</keyword>
<gene>
    <name evidence="1" type="ORF">STAS_07044</name>
</gene>
<sequence length="172" mass="19619">MNPYKGLTSHGKEDTPDTTAVYSTTKNCKFFKIKMQIIFQVEINCKPGKSQNALNKIHHSYSNSPQHRIFKATSRTPLSHKTVGHLPLPFLLHLRRLPPQSSSVACHNKIPPSPPCCKYQSSTTVARRSLANRHQSSPSKSDFDPSNIHIQLLREAKSDIPWENPPRNRWRM</sequence>